<feature type="transmembrane region" description="Helical" evidence="1">
    <location>
        <begin position="14"/>
        <end position="36"/>
    </location>
</feature>
<accession>A0ABV6RVM2</accession>
<protein>
    <recommendedName>
        <fullName evidence="4">DUF3592 domain-containing protein</fullName>
    </recommendedName>
</protein>
<feature type="transmembrane region" description="Helical" evidence="1">
    <location>
        <begin position="111"/>
        <end position="132"/>
    </location>
</feature>
<proteinExistence type="predicted"/>
<name>A0ABV6RVM2_9GAMM</name>
<sequence>MTDPIAAAGAIAELFTWIGVILGGIVLVAGFVRGALMRNPRTHRGVVIDADEHSVGFRWFGDDGDIHEADAPPLRRRSVSVGDDITVYTPRSRPDRGRIDPVDHLGRTLRVIGWVLLGIGLLAAVLSIVLLFL</sequence>
<dbReference type="RefSeq" id="WP_386673284.1">
    <property type="nucleotide sequence ID" value="NZ_JBHLTG010000006.1"/>
</dbReference>
<comment type="caution">
    <text evidence="2">The sequence shown here is derived from an EMBL/GenBank/DDBJ whole genome shotgun (WGS) entry which is preliminary data.</text>
</comment>
<keyword evidence="1" id="KW-1133">Transmembrane helix</keyword>
<evidence type="ECO:0000256" key="1">
    <source>
        <dbReference type="SAM" id="Phobius"/>
    </source>
</evidence>
<keyword evidence="1" id="KW-0472">Membrane</keyword>
<reference evidence="2 3" key="1">
    <citation type="submission" date="2024-09" db="EMBL/GenBank/DDBJ databases">
        <authorList>
            <person name="Sun Q."/>
            <person name="Mori K."/>
        </authorList>
    </citation>
    <scope>NUCLEOTIDE SEQUENCE [LARGE SCALE GENOMIC DNA]</scope>
    <source>
        <strain evidence="2 3">KCTC 23076</strain>
    </source>
</reference>
<organism evidence="2 3">
    <name type="scientific">Lysobacter korlensis</name>
    <dbReference type="NCBI Taxonomy" id="553636"/>
    <lineage>
        <taxon>Bacteria</taxon>
        <taxon>Pseudomonadati</taxon>
        <taxon>Pseudomonadota</taxon>
        <taxon>Gammaproteobacteria</taxon>
        <taxon>Lysobacterales</taxon>
        <taxon>Lysobacteraceae</taxon>
        <taxon>Lysobacter</taxon>
    </lineage>
</organism>
<evidence type="ECO:0000313" key="3">
    <source>
        <dbReference type="Proteomes" id="UP001589896"/>
    </source>
</evidence>
<evidence type="ECO:0008006" key="4">
    <source>
        <dbReference type="Google" id="ProtNLM"/>
    </source>
</evidence>
<keyword evidence="1" id="KW-0812">Transmembrane</keyword>
<dbReference type="EMBL" id="JBHLTG010000006">
    <property type="protein sequence ID" value="MFC0681037.1"/>
    <property type="molecule type" value="Genomic_DNA"/>
</dbReference>
<gene>
    <name evidence="2" type="ORF">ACFFGH_24670</name>
</gene>
<dbReference type="Proteomes" id="UP001589896">
    <property type="component" value="Unassembled WGS sequence"/>
</dbReference>
<keyword evidence="3" id="KW-1185">Reference proteome</keyword>
<evidence type="ECO:0000313" key="2">
    <source>
        <dbReference type="EMBL" id="MFC0681037.1"/>
    </source>
</evidence>